<dbReference type="Gene3D" id="3.40.50.1820">
    <property type="entry name" value="alpha/beta hydrolase"/>
    <property type="match status" value="1"/>
</dbReference>
<dbReference type="InterPro" id="IPR045851">
    <property type="entry name" value="AMP-bd_C_sf"/>
</dbReference>
<comment type="caution">
    <text evidence="6">The sequence shown here is derived from an EMBL/GenBank/DDBJ whole genome shotgun (WGS) entry which is preliminary data.</text>
</comment>
<dbReference type="PROSITE" id="PS00455">
    <property type="entry name" value="AMP_BINDING"/>
    <property type="match status" value="4"/>
</dbReference>
<comment type="cofactor">
    <cofactor evidence="1">
        <name>pantetheine 4'-phosphate</name>
        <dbReference type="ChEBI" id="CHEBI:47942"/>
    </cofactor>
</comment>
<dbReference type="SUPFAM" id="SSF47336">
    <property type="entry name" value="ACP-like"/>
    <property type="match status" value="4"/>
</dbReference>
<dbReference type="Gene3D" id="1.10.1200.10">
    <property type="entry name" value="ACP-like"/>
    <property type="match status" value="3"/>
</dbReference>
<protein>
    <submittedName>
        <fullName evidence="6">Amino acid adenylation domain-containing protein</fullName>
    </submittedName>
</protein>
<feature type="domain" description="Carrier" evidence="5">
    <location>
        <begin position="2614"/>
        <end position="2688"/>
    </location>
</feature>
<dbReference type="InterPro" id="IPR000873">
    <property type="entry name" value="AMP-dep_synth/lig_dom"/>
</dbReference>
<dbReference type="NCBIfam" id="NF003417">
    <property type="entry name" value="PRK04813.1"/>
    <property type="match status" value="4"/>
</dbReference>
<dbReference type="InterPro" id="IPR006162">
    <property type="entry name" value="Ppantetheine_attach_site"/>
</dbReference>
<dbReference type="NCBIfam" id="TIGR01733">
    <property type="entry name" value="AA-adenyl-dom"/>
    <property type="match status" value="3"/>
</dbReference>
<gene>
    <name evidence="6" type="ORF">OIK44_10780</name>
</gene>
<dbReference type="InterPro" id="IPR023213">
    <property type="entry name" value="CAT-like_dom_sf"/>
</dbReference>
<evidence type="ECO:0000259" key="5">
    <source>
        <dbReference type="PROSITE" id="PS50075"/>
    </source>
</evidence>
<evidence type="ECO:0000313" key="7">
    <source>
        <dbReference type="Proteomes" id="UP001221208"/>
    </source>
</evidence>
<dbReference type="Gene3D" id="3.30.559.30">
    <property type="entry name" value="Nonribosomal peptide synthetase, condensation domain"/>
    <property type="match status" value="4"/>
</dbReference>
<feature type="domain" description="Carrier" evidence="5">
    <location>
        <begin position="515"/>
        <end position="590"/>
    </location>
</feature>
<dbReference type="InterPro" id="IPR025110">
    <property type="entry name" value="AMP-bd_C"/>
</dbReference>
<keyword evidence="7" id="KW-1185">Reference proteome</keyword>
<dbReference type="Proteomes" id="UP001221208">
    <property type="component" value="Unassembled WGS sequence"/>
</dbReference>
<dbReference type="Gene3D" id="3.40.50.12780">
    <property type="entry name" value="N-terminal domain of ligase-like"/>
    <property type="match status" value="1"/>
</dbReference>
<dbReference type="Pfam" id="PF13193">
    <property type="entry name" value="AMP-binding_C"/>
    <property type="match status" value="2"/>
</dbReference>
<dbReference type="InterPro" id="IPR001242">
    <property type="entry name" value="Condensation_dom"/>
</dbReference>
<evidence type="ECO:0000256" key="2">
    <source>
        <dbReference type="ARBA" id="ARBA00022450"/>
    </source>
</evidence>
<feature type="domain" description="Carrier" evidence="5">
    <location>
        <begin position="4110"/>
        <end position="4185"/>
    </location>
</feature>
<evidence type="ECO:0000256" key="1">
    <source>
        <dbReference type="ARBA" id="ARBA00001957"/>
    </source>
</evidence>
<evidence type="ECO:0000256" key="3">
    <source>
        <dbReference type="ARBA" id="ARBA00022553"/>
    </source>
</evidence>
<dbReference type="CDD" id="cd05930">
    <property type="entry name" value="A_NRPS"/>
    <property type="match status" value="3"/>
</dbReference>
<dbReference type="InterPro" id="IPR020806">
    <property type="entry name" value="PKS_PP-bd"/>
</dbReference>
<dbReference type="Gene3D" id="2.30.38.10">
    <property type="entry name" value="Luciferase, Domain 3"/>
    <property type="match status" value="3"/>
</dbReference>
<dbReference type="EMBL" id="JAQQXR010000003">
    <property type="protein sequence ID" value="MDC8758073.1"/>
    <property type="molecule type" value="Genomic_DNA"/>
</dbReference>
<dbReference type="SUPFAM" id="SSF56801">
    <property type="entry name" value="Acetyl-CoA synthetase-like"/>
    <property type="match status" value="4"/>
</dbReference>
<dbReference type="RefSeq" id="WP_273670746.1">
    <property type="nucleotide sequence ID" value="NZ_JAQQXR010000003.1"/>
</dbReference>
<dbReference type="PANTHER" id="PTHR45527:SF1">
    <property type="entry name" value="FATTY ACID SYNTHASE"/>
    <property type="match status" value="1"/>
</dbReference>
<dbReference type="SUPFAM" id="SSF52777">
    <property type="entry name" value="CoA-dependent acyltransferases"/>
    <property type="match status" value="8"/>
</dbReference>
<dbReference type="InterPro" id="IPR010071">
    <property type="entry name" value="AA_adenyl_dom"/>
</dbReference>
<feature type="domain" description="Carrier" evidence="5">
    <location>
        <begin position="1558"/>
        <end position="1633"/>
    </location>
</feature>
<dbReference type="InterPro" id="IPR036736">
    <property type="entry name" value="ACP-like_sf"/>
</dbReference>
<sequence length="4212" mass="448145">MNILLEFSQIAARFPDHLAIDGEGGPLSYRQLQGQLEGVRSAVAAVCGASPMVVTLLPQSLALVRGALGSMGAGKVFVPLDPLLPAGRLALLLAQLDIGLVVTERQWLPLLQTALPRGAEPPPVLLLDDVAAAAPAGAAEYPAAPHCYLYFTSGSTGTPKAVLGRTDSLLHFIGWEGRALALTPADRVSLLTAQMFDPFLRDLLLPLLHGATLCIPPSRELVYAPMALLAWFAQQRISITHMIPSLFQMLLEQPGAAAGLARLRVAALAGEMLKGSLVERFYALELGNTRLFNLYGPTETTLAKFHYEVGIADRSRAVIPVGRPIDGAAAYLVDQDGCLVADGVVGEVLIATPHMSAGYLHAPAGAAAPFFTGAGELAGLALYRTGDLGRRLDNGDLELAGRKDFQIKIDGQRIELGEIESALERHAGVKQAIVHYVDGAAGQKILIAYLKLRAGAAVPDAAAWRAFLAPQLIAGAIPSHYQLLDSFPMLANGKIDRGALRPELTLRAAGGAADAPLTPLQAQLAQIWRQVLRIDRVGVEDGFFALGGSSLLAIRMLAQVQQMSGVGVPFGRFFAEPTLAALALYLASDAGGHAAAPQARGAQRGLPSADQQRIVFHQHLAPDSCVYNMAYTAIWEGPVERAALQGAVDALLARHAALRTRFVLERGEAVAEIDASATAAVNWLAPASASAAQAWLAADARRPFDLAQPPLLRVAVLSLAPAEHVLYLCLHHSVADAWSLNLIWEELFGAYCRTLDGQTGAATPAPALTLLDVADWQARQLDGAAFADASRYWLARLAALPAVAQLPYDRAPAAAPSQRGARFPFTLPAALTRDLKALAAAHGATPYMALLAAFSTFLQRYTQQRDVLVGTPLARRQQAGLADLVGFLVNILVIRSDVDPQASFAAVLAQVRQGVLEAIAHQEMPFDKLVELLNPPREPGVSPLFQVMFAYQDAPPAARRVGPARVSAPAQFDNATAKYDLTLEMWDDGQHFSGLLEYASERFDATTVARMAANFECLLGAIVAAPQAELGRLALLAPGERATLAAWNDTAAPFSDRLCIHQLIERQARATPDGVAVVFGAEQLSYAELDARANQLAQRLVGLGVGRNATVGISVERSPALVIGFLAILKAGGVYVPVDPDYPLERRRFMIGDAGLRLLLTQEKFADVYREVAVETLFLERDAAAIARCPATPPAVHVGAEDSAYIIYTSGSTGRPKGVLVGHRGVCNLAEAEIALLAMTPASRVLQFASFSFDTSIWEIVMTLCAGGALVMAPARALLPGPDLLTLIERQRVSHATLPASALAALPFAALPALEVLIVAGEACGLDLLRKWAPGRRFVNSYGPTEATVSASNAVLPADAARIHIGKPLHNTQIHLLDGQMQQLPIGVAGELYIGGVGLASGYHRRPELSAERFVDNPFGAAGSRLYRSGDLARWLPDGNIEYLGRIDQQVKIRGFRVELGEIETVLRGLPAVRDAVAMVRADYLDASAVVAYVLLDAPDGADLAGFQAQLRASLPEFMLPAALVPLAAFPRLPNNKVDRARFPRPEQQGGAVAADAAPRGDIETALAAVWSQLLGRGGIGRAQSFFELGGHSLLAAKAAALLAAEHGIGLGVAEVFEHKSIAELALRARRLRADTALDPLLLDGAGAAPLSFAQQRMWFVEQLDGGSAAYNIGVVKHVDGAVDAALLCRSLDLLLARHGVFATRLGLDGGAVSQSAAAPLPPCRPQALGALDAAAWQAAVRAQAEADAGAPFELLGQPLYRLRVLLGGAGQCAVVLVAHHLLLDEASMAVLDDELPAIYAALEQGRAADLAPLALSYQGFARWDRSPRRQAAWQPQLAYWQAAFASLPPLLALPADFPRDAARERDRRAGGAHFALDGAASAAVRALAARCGTTAFNVLLAAFQLLLHRYTGERDICVGVPVAVRPLPQLDGVVGLFLNTVALRARLAPGQSFLTLLAAARDNSAAALASQEVPFERVVDAVDPRRERAGQGLFQVMLAFTGRRAPAGADQALRVRSANIDTPAAKFDLTLFIDEHEAHFSGKFEYRSALFLPETMARLAAHFVHLLGSVAAEPERAVAELPMLAPDERQLLLHEWNATEVALPNWCAHQRFEAQVRRVPGATAWSCGAARQDYRTLNERANRLARHLRGAGIGRDSVVGVFLPRSEHLLVALLAVLKAGAAYLPIDAGLPAQRLDFILRDSAARLLITSAGLAGKLPADADALVLDRFEATLAGNDASDLGLEVAADDLAYVIYTSGSTGQPKGVMMPHRGLSNYLAHALEVYDRADGIGNPVHSSIAFDATITSLYLPLLTGKQLFIVPEEDEIACLGELWQNQPGLTLAKITPAHLELLSKILPAGAASHTAVLVIGGEALHANALRFWREHAPAVRVINEYGPTEATVGCCIHDIAAGECGMPGAVPIGRPIRNTRLYVLNEAMQPLPLGAVGELYIGGAGLARGYLNRPDLTAERFVSDPFSADPSARLYKSGDLVKYAPDGVLHFLGRRDHQIKLRGYRIELGEVEASLSGHPFVLEAAAAVLERHGRKHLLAYVVLAEGIGDTAAIRTHLAEQLPSYMVPSEIVALAALPLTSNGKIDREALARLDVKTAATPHAAARTPLEATLAEIWQGVLECPAVGVNDNFFELGGDSILSLQIVFKARQAGLLIHPRMVFEYPTIAELASVTRAGPAAPAAEQVVGGALALTPIQRWFFQYNAANPHHFNQSYLFDVAPALDLAALEAAFAAVLEHHDGLRTRYSKVGGQWQASIGAAGATPFRLQRCRLPADAGELGQALAQHQRMLNIETGPLLKAVHFDGAGGALLLVVVHHLVVDGVSWRILLDDLLHAYAALAAGRALALPAKTASFQQWAGHLAHSAGTAAMAAQAGFWRDYLARPVTPLPRDLDMAAARNSAASSRKVVFALDADATRQLLAAAPAAYHAKVSDVLLAALAATLRGWGGGRDWRIDMEGHGRDGFDAAPDVSRTVGWFTTIYPVLVALGPDADDLDALLKTVKEAVRGVPQQGAGFGLLAYGGADQAPPAGGELCFNYLGRFDHGFTRAPLLGVSALPTGPRQAAENRRAYLLEVDAFVHGATLTVEWTYSECCHREATVRALAADFGARLGALIRHCAAQAAPQHTPSDFPLAALDQAQTDLLCARDAQLRDVYPLTPTQEGMVFHALSAPAASLYVEQLCFRLAQAVAPQALRAAWQRVAERHPALRTRFDLVTAGTPLQLVSERAAPDWRERDCRAGGADDAAALDAFLLADRLEGFDLRAPLYRITLLQLPQGGQCMVLSHHHALLDGWSVQLLLDEVGEVCRGGAPAQQPRPFRDYLQAQRLRQDADAAHWRQRLGGLAEATPLPAARAVLAPEDGIGRAEFRLAPQAQRALEGFARGQRVTVSTVVQAAWALLLQRYTGSADCLFGVTVSGRAGALPGIEAMVGLFICTVPARIGVDGAAPVGDWLRRIQREHQENEQHTGLSLADIKQQAGIDWQGGLFESILVFENYPGSAAPQEPLFRFEQAAERTNFPLTVVLSARGGLHGHIHYERRHYTAAAAEGLARHLLQLVEALAARADAALDQVAMLAPEESAALLAAWAPPARPFFDGCAHQLFEAQARATPERAALRYQGADISYAELERRAEHMAAQLRARGVGPDRLVGLYLRRTPELVVAMLATLKAGGAYIPIDASYPAERVAYMVADSRAALLITETALRAALPQQSGTVLLVDGPWPPAPAHPAVAQAPTAASLAYVIYTSGSTGQPKGVMIEHRGLVNYLTYARRAYGAGAHTRAFLHSSISFDATITSLWLPLIAGGTVLIVPDERDATGLAAQLAAEGGAHLLKITPVHLELLGQTLPAGAAANVAAMVVGGEALPGAALAPWRAGAPAIRIFNEYGPTETVVGCCVYEVAAGERLAGSVPIGQPIDNTQLYVLDAQLRPLPFGATGELYIGGAGVARGYLGRAELSRERFVASPFAASPGRLYRSGDLVRALPDGNLDYVGRRDQQVKLRGYRIELGEIEAQLAVHPALRQAAVALHRDGAAAGDASLVAYVVAERGEGPGAAALREYLRARLPEYMVPNHFVVLDSLPQTANGKLDYKALPAPAARAGAGRAPATPLEQSLHAIWCEVLGRADIGVDDSFFDLGGHSLKALRMMARIEQQLAVALSVRQVFDQPTIAQLALLVGQRRGAGVAAGGAIPRAAREGRRVAALDSGK</sequence>
<dbReference type="Gene3D" id="3.40.50.980">
    <property type="match status" value="6"/>
</dbReference>
<dbReference type="CDD" id="cd19531">
    <property type="entry name" value="LCL_NRPS-like"/>
    <property type="match status" value="2"/>
</dbReference>
<dbReference type="Gene3D" id="3.30.559.10">
    <property type="entry name" value="Chloramphenicol acetyltransferase-like domain"/>
    <property type="match status" value="4"/>
</dbReference>
<dbReference type="Gene3D" id="3.30.300.30">
    <property type="match status" value="4"/>
</dbReference>
<proteinExistence type="predicted"/>
<evidence type="ECO:0000256" key="4">
    <source>
        <dbReference type="ARBA" id="ARBA00022737"/>
    </source>
</evidence>
<dbReference type="InterPro" id="IPR009081">
    <property type="entry name" value="PP-bd_ACP"/>
</dbReference>
<reference evidence="6 7" key="1">
    <citation type="submission" date="2022-10" db="EMBL/GenBank/DDBJ databases">
        <title>Janthinobacterium sp. hw3 Genome sequencing.</title>
        <authorList>
            <person name="Park S."/>
        </authorList>
    </citation>
    <scope>NUCLEOTIDE SEQUENCE [LARGE SCALE GENOMIC DNA]</scope>
    <source>
        <strain evidence="7">hw3</strain>
    </source>
</reference>
<dbReference type="Pfam" id="PF00501">
    <property type="entry name" value="AMP-binding"/>
    <property type="match status" value="4"/>
</dbReference>
<accession>A0ABT5JZC4</accession>
<dbReference type="InterPro" id="IPR010060">
    <property type="entry name" value="NRPS_synth"/>
</dbReference>
<keyword evidence="4" id="KW-0677">Repeat</keyword>
<dbReference type="Pfam" id="PF00668">
    <property type="entry name" value="Condensation"/>
    <property type="match status" value="4"/>
</dbReference>
<dbReference type="InterPro" id="IPR042099">
    <property type="entry name" value="ANL_N_sf"/>
</dbReference>
<dbReference type="SMART" id="SM00823">
    <property type="entry name" value="PKS_PP"/>
    <property type="match status" value="4"/>
</dbReference>
<dbReference type="Pfam" id="PF00550">
    <property type="entry name" value="PP-binding"/>
    <property type="match status" value="4"/>
</dbReference>
<dbReference type="PROSITE" id="PS50075">
    <property type="entry name" value="CARRIER"/>
    <property type="match status" value="4"/>
</dbReference>
<dbReference type="PANTHER" id="PTHR45527">
    <property type="entry name" value="NONRIBOSOMAL PEPTIDE SYNTHETASE"/>
    <property type="match status" value="1"/>
</dbReference>
<evidence type="ECO:0000313" key="6">
    <source>
        <dbReference type="EMBL" id="MDC8758073.1"/>
    </source>
</evidence>
<organism evidence="6 7">
    <name type="scientific">Janthinobacterium fluminis</name>
    <dbReference type="NCBI Taxonomy" id="2987524"/>
    <lineage>
        <taxon>Bacteria</taxon>
        <taxon>Pseudomonadati</taxon>
        <taxon>Pseudomonadota</taxon>
        <taxon>Betaproteobacteria</taxon>
        <taxon>Burkholderiales</taxon>
        <taxon>Oxalobacteraceae</taxon>
        <taxon>Janthinobacterium</taxon>
    </lineage>
</organism>
<dbReference type="InterPro" id="IPR020845">
    <property type="entry name" value="AMP-binding_CS"/>
</dbReference>
<dbReference type="PROSITE" id="PS00012">
    <property type="entry name" value="PHOSPHOPANTETHEINE"/>
    <property type="match status" value="3"/>
</dbReference>
<dbReference type="InterPro" id="IPR029058">
    <property type="entry name" value="AB_hydrolase_fold"/>
</dbReference>
<name>A0ABT5JZC4_9BURK</name>
<dbReference type="NCBIfam" id="TIGR01720">
    <property type="entry name" value="NRPS-para261"/>
    <property type="match status" value="1"/>
</dbReference>
<keyword evidence="3" id="KW-0597">Phosphoprotein</keyword>
<keyword evidence="2" id="KW-0596">Phosphopantetheine</keyword>